<keyword evidence="4" id="KW-0812">Transmembrane</keyword>
<keyword evidence="3" id="KW-0119">Carbohydrate metabolism</keyword>
<dbReference type="GO" id="GO:0006004">
    <property type="term" value="P:fucose metabolic process"/>
    <property type="evidence" value="ECO:0007669"/>
    <property type="project" value="UniProtKB-KW"/>
</dbReference>
<gene>
    <name evidence="5" type="ORF">SISNIDRAFT_464540</name>
</gene>
<dbReference type="OrthoDB" id="423313at2759"/>
<evidence type="ECO:0008006" key="7">
    <source>
        <dbReference type="Google" id="ProtNLM"/>
    </source>
</evidence>
<feature type="transmembrane region" description="Helical" evidence="4">
    <location>
        <begin position="75"/>
        <end position="99"/>
    </location>
</feature>
<dbReference type="EMBL" id="KV419401">
    <property type="protein sequence ID" value="KZS95531.1"/>
    <property type="molecule type" value="Genomic_DNA"/>
</dbReference>
<keyword evidence="4" id="KW-1133">Transmembrane helix</keyword>
<name>A0A164X0I1_9AGAM</name>
<evidence type="ECO:0000313" key="6">
    <source>
        <dbReference type="Proteomes" id="UP000076722"/>
    </source>
</evidence>
<evidence type="ECO:0000256" key="3">
    <source>
        <dbReference type="ARBA" id="ARBA00023277"/>
    </source>
</evidence>
<dbReference type="AlphaFoldDB" id="A0A164X0I1"/>
<proteinExistence type="predicted"/>
<evidence type="ECO:0000256" key="2">
    <source>
        <dbReference type="ARBA" id="ARBA00023253"/>
    </source>
</evidence>
<evidence type="ECO:0000256" key="1">
    <source>
        <dbReference type="ARBA" id="ARBA00022679"/>
    </source>
</evidence>
<reference evidence="5 6" key="1">
    <citation type="journal article" date="2016" name="Mol. Biol. Evol.">
        <title>Comparative Genomics of Early-Diverging Mushroom-Forming Fungi Provides Insights into the Origins of Lignocellulose Decay Capabilities.</title>
        <authorList>
            <person name="Nagy L.G."/>
            <person name="Riley R."/>
            <person name="Tritt A."/>
            <person name="Adam C."/>
            <person name="Daum C."/>
            <person name="Floudas D."/>
            <person name="Sun H."/>
            <person name="Yadav J.S."/>
            <person name="Pangilinan J."/>
            <person name="Larsson K.H."/>
            <person name="Matsuura K."/>
            <person name="Barry K."/>
            <person name="Labutti K."/>
            <person name="Kuo R."/>
            <person name="Ohm R.A."/>
            <person name="Bhattacharya S.S."/>
            <person name="Shirouzu T."/>
            <person name="Yoshinaga Y."/>
            <person name="Martin F.M."/>
            <person name="Grigoriev I.V."/>
            <person name="Hibbett D.S."/>
        </authorList>
    </citation>
    <scope>NUCLEOTIDE SEQUENCE [LARGE SCALE GENOMIC DNA]</scope>
    <source>
        <strain evidence="5 6">HHB9708</strain>
    </source>
</reference>
<keyword evidence="1" id="KW-0808">Transferase</keyword>
<dbReference type="Pfam" id="PF10250">
    <property type="entry name" value="O-FucT"/>
    <property type="match status" value="1"/>
</dbReference>
<keyword evidence="4" id="KW-0472">Membrane</keyword>
<keyword evidence="6" id="KW-1185">Reference proteome</keyword>
<sequence>MIAIRSTSRVAVVVVVLLGLFSLLYHWQDVVVPNMNLSYGNGQEPLVAVIEKQAEYLVGEPTPSFRDNLHPDLKYVTAFTAGGFTNVFMSHVNLIYIALLSQRIPVIPPFSPVHQGLSTGFFQASEVFNLSLLSQAIRTPVLEWQQIKDLAAPNVDSLGCWSVQETLGGHYHLTPNVEESMHLNFSYTRVPEFTRLTPSPNEYFGNYMALASLSFPQTRSEALAEAAGKPYPDRHYVDPDEQMLCYDLLYYVASAVQYEWEREWSPAWRFVGRHIRWSDHVLDITKGVVGRTFGGSGTGDVPPYISVHVRRTDFKNACPDYVTLAECMPTLAAYARRVKQVQEELQKTRGLTVNNVVVLSDEKDEGWWKEVTDMGWKRIDHAKEGTQEKYGEWYLPVIDVVAQSLAIGFVGTDHSTMSLVSSKRVREWNGGVTRVVRWGIPGADDD</sequence>
<dbReference type="Proteomes" id="UP000076722">
    <property type="component" value="Unassembled WGS sequence"/>
</dbReference>
<dbReference type="GO" id="GO:0016740">
    <property type="term" value="F:transferase activity"/>
    <property type="evidence" value="ECO:0007669"/>
    <property type="project" value="UniProtKB-KW"/>
</dbReference>
<keyword evidence="2" id="KW-0294">Fucose metabolism</keyword>
<protein>
    <recommendedName>
        <fullName evidence="7">GDP-fucose protein O-fucosyltransferase</fullName>
    </recommendedName>
</protein>
<accession>A0A164X0I1</accession>
<dbReference type="CDD" id="cd11296">
    <property type="entry name" value="O-FucT_like"/>
    <property type="match status" value="1"/>
</dbReference>
<dbReference type="InterPro" id="IPR019378">
    <property type="entry name" value="GDP-Fuc_O-FucTrfase"/>
</dbReference>
<organism evidence="5 6">
    <name type="scientific">Sistotremastrum niveocremeum HHB9708</name>
    <dbReference type="NCBI Taxonomy" id="1314777"/>
    <lineage>
        <taxon>Eukaryota</taxon>
        <taxon>Fungi</taxon>
        <taxon>Dikarya</taxon>
        <taxon>Basidiomycota</taxon>
        <taxon>Agaricomycotina</taxon>
        <taxon>Agaricomycetes</taxon>
        <taxon>Sistotremastrales</taxon>
        <taxon>Sistotremastraceae</taxon>
        <taxon>Sertulicium</taxon>
        <taxon>Sertulicium niveocremeum</taxon>
    </lineage>
</organism>
<dbReference type="STRING" id="1314777.A0A164X0I1"/>
<feature type="transmembrane region" description="Helical" evidence="4">
    <location>
        <begin position="7"/>
        <end position="27"/>
    </location>
</feature>
<evidence type="ECO:0000256" key="4">
    <source>
        <dbReference type="SAM" id="Phobius"/>
    </source>
</evidence>
<dbReference type="Gene3D" id="3.40.50.11350">
    <property type="match status" value="1"/>
</dbReference>
<evidence type="ECO:0000313" key="5">
    <source>
        <dbReference type="EMBL" id="KZS95531.1"/>
    </source>
</evidence>